<keyword evidence="15" id="KW-1185">Reference proteome</keyword>
<dbReference type="NCBIfam" id="TIGR01730">
    <property type="entry name" value="RND_mfp"/>
    <property type="match status" value="1"/>
</dbReference>
<evidence type="ECO:0000256" key="2">
    <source>
        <dbReference type="ARBA" id="ARBA00009477"/>
    </source>
</evidence>
<dbReference type="InterPro" id="IPR058624">
    <property type="entry name" value="MdtA-like_HH"/>
</dbReference>
<evidence type="ECO:0000256" key="3">
    <source>
        <dbReference type="ARBA" id="ARBA00022448"/>
    </source>
</evidence>
<evidence type="ECO:0000256" key="9">
    <source>
        <dbReference type="SAM" id="Phobius"/>
    </source>
</evidence>
<dbReference type="Pfam" id="PF25944">
    <property type="entry name" value="Beta-barrel_RND"/>
    <property type="match status" value="1"/>
</dbReference>
<feature type="coiled-coil region" evidence="8">
    <location>
        <begin position="167"/>
        <end position="201"/>
    </location>
</feature>
<feature type="domain" description="Multidrug resistance protein MdtA-like alpha-helical hairpin" evidence="10">
    <location>
        <begin position="128"/>
        <end position="205"/>
    </location>
</feature>
<evidence type="ECO:0000259" key="10">
    <source>
        <dbReference type="Pfam" id="PF25876"/>
    </source>
</evidence>
<keyword evidence="5" id="KW-0997">Cell inner membrane</keyword>
<feature type="domain" description="Multidrug resistance protein MdtA-like beta-barrel" evidence="12">
    <location>
        <begin position="244"/>
        <end position="318"/>
    </location>
</feature>
<dbReference type="PANTHER" id="PTHR30469:SF33">
    <property type="entry name" value="SLR1207 PROTEIN"/>
    <property type="match status" value="1"/>
</dbReference>
<dbReference type="PANTHER" id="PTHR30469">
    <property type="entry name" value="MULTIDRUG RESISTANCE PROTEIN MDTA"/>
    <property type="match status" value="1"/>
</dbReference>
<reference evidence="14 15" key="1">
    <citation type="submission" date="2008-12" db="EMBL/GenBank/DDBJ databases">
        <title>The Genome Sequence of Brucella ceti M644/93/1.</title>
        <authorList>
            <consortium name="The Broad Institute Genome Sequencing Platform"/>
            <person name="Ward D."/>
            <person name="Young S.K."/>
            <person name="Kodira C.D."/>
            <person name="Zeng Q."/>
            <person name="Koehrsen M."/>
            <person name="Alvarado L."/>
            <person name="Berlin A."/>
            <person name="Borenstein D."/>
            <person name="Chen Z."/>
            <person name="Engels R."/>
            <person name="Freedman E."/>
            <person name="Gellesch M."/>
            <person name="Goldberg J."/>
            <person name="Griggs A."/>
            <person name="Gujja S."/>
            <person name="Heiman D."/>
            <person name="Hepburn T."/>
            <person name="Howarth C."/>
            <person name="Jen D."/>
            <person name="Larson L."/>
            <person name="Lewis B."/>
            <person name="Mehta T."/>
            <person name="Park D."/>
            <person name="Pearson M."/>
            <person name="Roberts A."/>
            <person name="Saif S."/>
            <person name="Shea T."/>
            <person name="Shenoy N."/>
            <person name="Sisk P."/>
            <person name="Stolte C."/>
            <person name="Sykes S."/>
            <person name="Walk T."/>
            <person name="White J."/>
            <person name="Yandava C."/>
            <person name="Whatmore A.M."/>
            <person name="Perrett L.L."/>
            <person name="O'Callaghan D."/>
            <person name="Nusbaum C."/>
            <person name="Galagan J."/>
            <person name="Birren B."/>
        </authorList>
    </citation>
    <scope>NUCLEOTIDE SEQUENCE [LARGE SCALE GENOMIC DNA]</scope>
    <source>
        <strain evidence="14 15">M644/93/1</strain>
    </source>
</reference>
<dbReference type="InterPro" id="IPR058625">
    <property type="entry name" value="MdtA-like_BSH"/>
</dbReference>
<dbReference type="Pfam" id="PF25917">
    <property type="entry name" value="BSH_RND"/>
    <property type="match status" value="1"/>
</dbReference>
<keyword evidence="4" id="KW-1003">Cell membrane</keyword>
<dbReference type="InterPro" id="IPR030190">
    <property type="entry name" value="MacA_alpha-hairpin_sf"/>
</dbReference>
<keyword evidence="6 8" id="KW-0175">Coiled coil</keyword>
<comment type="subcellular location">
    <subcellularLocation>
        <location evidence="1">Cell membrane</location>
    </subcellularLocation>
</comment>
<accession>A0ABM9ZFZ1</accession>
<evidence type="ECO:0000259" key="12">
    <source>
        <dbReference type="Pfam" id="PF25944"/>
    </source>
</evidence>
<evidence type="ECO:0000313" key="14">
    <source>
        <dbReference type="EMBL" id="EEX98513.1"/>
    </source>
</evidence>
<dbReference type="InterPro" id="IPR006143">
    <property type="entry name" value="RND_pump_MFP"/>
</dbReference>
<feature type="domain" description="Multidrug resistance protein MdtA-like C-terminal permuted SH3" evidence="13">
    <location>
        <begin position="326"/>
        <end position="387"/>
    </location>
</feature>
<dbReference type="SUPFAM" id="SSF111369">
    <property type="entry name" value="HlyD-like secretion proteins"/>
    <property type="match status" value="1"/>
</dbReference>
<keyword evidence="9" id="KW-1133">Transmembrane helix</keyword>
<name>A0ABM9ZFZ1_9HYPH</name>
<evidence type="ECO:0000256" key="8">
    <source>
        <dbReference type="SAM" id="Coils"/>
    </source>
</evidence>
<evidence type="ECO:0000256" key="6">
    <source>
        <dbReference type="ARBA" id="ARBA00023054"/>
    </source>
</evidence>
<dbReference type="Pfam" id="PF25967">
    <property type="entry name" value="RND-MFP_C"/>
    <property type="match status" value="1"/>
</dbReference>
<evidence type="ECO:0000256" key="4">
    <source>
        <dbReference type="ARBA" id="ARBA00022475"/>
    </source>
</evidence>
<dbReference type="RefSeq" id="WP_006174698.1">
    <property type="nucleotide sequence ID" value="NZ_DS999672.1"/>
</dbReference>
<dbReference type="GeneID" id="99645280"/>
<gene>
    <name evidence="14" type="ORF">BAIG_02901</name>
</gene>
<feature type="transmembrane region" description="Helical" evidence="9">
    <location>
        <begin position="27"/>
        <end position="45"/>
    </location>
</feature>
<comment type="similarity">
    <text evidence="2">Belongs to the membrane fusion protein (MFP) (TC 8.A.1) family.</text>
</comment>
<evidence type="ECO:0000256" key="7">
    <source>
        <dbReference type="ARBA" id="ARBA00023136"/>
    </source>
</evidence>
<protein>
    <submittedName>
        <fullName evidence="14">Efflux transporter</fullName>
    </submittedName>
</protein>
<dbReference type="EMBL" id="DS999672">
    <property type="protein sequence ID" value="EEX98513.1"/>
    <property type="molecule type" value="Genomic_DNA"/>
</dbReference>
<keyword evidence="3" id="KW-0813">Transport</keyword>
<dbReference type="Pfam" id="PF25876">
    <property type="entry name" value="HH_MFP_RND"/>
    <property type="match status" value="1"/>
</dbReference>
<dbReference type="Gene3D" id="6.10.140.1990">
    <property type="match status" value="1"/>
</dbReference>
<dbReference type="InterPro" id="IPR058627">
    <property type="entry name" value="MdtA-like_C"/>
</dbReference>
<proteinExistence type="inferred from homology"/>
<dbReference type="Gene3D" id="2.40.30.170">
    <property type="match status" value="1"/>
</dbReference>
<sequence length="408" mass="43764">MLKSSDSSQLGQQPASARKRAKGKRRWWLWLSAAAIIIGAGWYFYGSYKADGEKSSYLAETVTRGDIENAITAVGTLSALRSVNVGAQVSGQLKSVKVEVGDHVKQGQLIAEIDPSPFEKKVEIAGTQLDNLKAQLLSKDAQLTLKKLNAARQKSLLATRGVSQATVDQANADLLMAEAEVKALNAQIRQQEAQLASDKVDLGYTSIYSPMEGTVVDEAAKEGETLNAVQSAPTIVTVADLKVMTVEAQVSEADISKLKPGMPVYFTLLGQPDKRFTGTLRQIKPTPATDNNVVLYYALFDVPNPTGELMIDMSAQVYFVLGEAKDVLVVPTAALTDKQKGGKPQVTVKVADESGTLVERPVKVGVRNRVLAEIQSGLEEGDRVVVTAATGNGAAGGERGRRPSMRFF</sequence>
<feature type="domain" description="Multidrug resistance protein MdtA-like barrel-sandwich hybrid" evidence="11">
    <location>
        <begin position="81"/>
        <end position="237"/>
    </location>
</feature>
<organism evidence="14 15">
    <name type="scientific">Brucella ceti M644/93/1</name>
    <dbReference type="NCBI Taxonomy" id="520459"/>
    <lineage>
        <taxon>Bacteria</taxon>
        <taxon>Pseudomonadati</taxon>
        <taxon>Pseudomonadota</taxon>
        <taxon>Alphaproteobacteria</taxon>
        <taxon>Hyphomicrobiales</taxon>
        <taxon>Brucellaceae</taxon>
        <taxon>Brucella/Ochrobactrum group</taxon>
        <taxon>Brucella</taxon>
    </lineage>
</organism>
<keyword evidence="7 9" id="KW-0472">Membrane</keyword>
<evidence type="ECO:0000259" key="11">
    <source>
        <dbReference type="Pfam" id="PF25917"/>
    </source>
</evidence>
<evidence type="ECO:0000259" key="13">
    <source>
        <dbReference type="Pfam" id="PF25967"/>
    </source>
</evidence>
<keyword evidence="9" id="KW-0812">Transmembrane</keyword>
<evidence type="ECO:0000313" key="15">
    <source>
        <dbReference type="Proteomes" id="UP000003990"/>
    </source>
</evidence>
<dbReference type="InterPro" id="IPR058626">
    <property type="entry name" value="MdtA-like_b-barrel"/>
</dbReference>
<evidence type="ECO:0000256" key="1">
    <source>
        <dbReference type="ARBA" id="ARBA00004236"/>
    </source>
</evidence>
<dbReference type="Gene3D" id="6.20.50.140">
    <property type="match status" value="1"/>
</dbReference>
<dbReference type="Gene3D" id="2.40.50.100">
    <property type="match status" value="1"/>
</dbReference>
<dbReference type="Proteomes" id="UP000003990">
    <property type="component" value="Unassembled WGS sequence"/>
</dbReference>
<evidence type="ECO:0000256" key="5">
    <source>
        <dbReference type="ARBA" id="ARBA00022519"/>
    </source>
</evidence>